<gene>
    <name evidence="4" type="ORF">COT79_00790</name>
</gene>
<sequence>MKHRIAINGYFTSRPFTGFGVYTWGYLKAFTKIADKEKYDLIVLVPKKPAITLGGAVRFVECPLANDTPINKILWEQRAIPAACKKYDVDLLHSMYPATVIFDKGIPQLTSIHDATPWHFAEHSQGLAVKLLHRYSVWSNKKADRVVSVSNYGKYDVEQIFGIPKGKIDVVYNGVDNRYREHCTQAGKERIRAKYNLPEKYIFYIGGFEVHKNVRRLFQSFARASSEIKHDLVIAGGVFSKARPAVYKDYFDLPKLIANYKLEKRVHMIGVVPEEDLPALYQASSLYIMPSLAEGFNLPLVQAFACKVPTISANTPATGEIAGHASYLVDATNIEAMAAAIVRLLHDKKRQNELITEGIVRQKQFTWENAAERMLALYDSLLNR</sequence>
<dbReference type="PANTHER" id="PTHR46401">
    <property type="entry name" value="GLYCOSYLTRANSFERASE WBBK-RELATED"/>
    <property type="match status" value="1"/>
</dbReference>
<dbReference type="Proteomes" id="UP000231162">
    <property type="component" value="Unassembled WGS sequence"/>
</dbReference>
<evidence type="ECO:0008006" key="6">
    <source>
        <dbReference type="Google" id="ProtNLM"/>
    </source>
</evidence>
<dbReference type="Pfam" id="PF13439">
    <property type="entry name" value="Glyco_transf_4"/>
    <property type="match status" value="1"/>
</dbReference>
<dbReference type="Gene3D" id="3.40.50.2000">
    <property type="entry name" value="Glycogen Phosphorylase B"/>
    <property type="match status" value="2"/>
</dbReference>
<feature type="domain" description="Glycosyltransferase subfamily 4-like N-terminal" evidence="3">
    <location>
        <begin position="36"/>
        <end position="176"/>
    </location>
</feature>
<comment type="caution">
    <text evidence="4">The sequence shown here is derived from an EMBL/GenBank/DDBJ whole genome shotgun (WGS) entry which is preliminary data.</text>
</comment>
<proteinExistence type="predicted"/>
<accession>A0A2M6R976</accession>
<dbReference type="GO" id="GO:0009103">
    <property type="term" value="P:lipopolysaccharide biosynthetic process"/>
    <property type="evidence" value="ECO:0007669"/>
    <property type="project" value="TreeGrafter"/>
</dbReference>
<name>A0A2M6R976_9BACT</name>
<dbReference type="InterPro" id="IPR001296">
    <property type="entry name" value="Glyco_trans_1"/>
</dbReference>
<dbReference type="CDD" id="cd03809">
    <property type="entry name" value="GT4_MtfB-like"/>
    <property type="match status" value="1"/>
</dbReference>
<dbReference type="InterPro" id="IPR028098">
    <property type="entry name" value="Glyco_trans_4-like_N"/>
</dbReference>
<dbReference type="EMBL" id="PEZX01000014">
    <property type="protein sequence ID" value="PIS07148.1"/>
    <property type="molecule type" value="Genomic_DNA"/>
</dbReference>
<evidence type="ECO:0000259" key="2">
    <source>
        <dbReference type="Pfam" id="PF00534"/>
    </source>
</evidence>
<evidence type="ECO:0000256" key="1">
    <source>
        <dbReference type="ARBA" id="ARBA00022679"/>
    </source>
</evidence>
<reference evidence="5" key="1">
    <citation type="submission" date="2017-09" db="EMBL/GenBank/DDBJ databases">
        <title>Depth-based differentiation of microbial function through sediment-hosted aquifers and enrichment of novel symbionts in the deep terrestrial subsurface.</title>
        <authorList>
            <person name="Probst A.J."/>
            <person name="Ladd B."/>
            <person name="Jarett J.K."/>
            <person name="Geller-Mcgrath D.E."/>
            <person name="Sieber C.M.K."/>
            <person name="Emerson J.B."/>
            <person name="Anantharaman K."/>
            <person name="Thomas B.C."/>
            <person name="Malmstrom R."/>
            <person name="Stieglmeier M."/>
            <person name="Klingl A."/>
            <person name="Woyke T."/>
            <person name="Ryan C.M."/>
            <person name="Banfield J.F."/>
        </authorList>
    </citation>
    <scope>NUCLEOTIDE SEQUENCE [LARGE SCALE GENOMIC DNA]</scope>
</reference>
<feature type="domain" description="Glycosyl transferase family 1" evidence="2">
    <location>
        <begin position="188"/>
        <end position="358"/>
    </location>
</feature>
<dbReference type="Pfam" id="PF00534">
    <property type="entry name" value="Glycos_transf_1"/>
    <property type="match status" value="1"/>
</dbReference>
<evidence type="ECO:0000313" key="4">
    <source>
        <dbReference type="EMBL" id="PIS07148.1"/>
    </source>
</evidence>
<dbReference type="AlphaFoldDB" id="A0A2M6R976"/>
<keyword evidence="1" id="KW-0808">Transferase</keyword>
<evidence type="ECO:0000259" key="3">
    <source>
        <dbReference type="Pfam" id="PF13439"/>
    </source>
</evidence>
<dbReference type="SUPFAM" id="SSF53756">
    <property type="entry name" value="UDP-Glycosyltransferase/glycogen phosphorylase"/>
    <property type="match status" value="1"/>
</dbReference>
<organism evidence="4 5">
    <name type="scientific">Candidatus Berkelbacteria bacterium CG10_big_fil_rev_8_21_14_0_10_43_14</name>
    <dbReference type="NCBI Taxonomy" id="1974515"/>
    <lineage>
        <taxon>Bacteria</taxon>
        <taxon>Candidatus Berkelbacteria</taxon>
    </lineage>
</organism>
<dbReference type="PANTHER" id="PTHR46401:SF2">
    <property type="entry name" value="GLYCOSYLTRANSFERASE WBBK-RELATED"/>
    <property type="match status" value="1"/>
</dbReference>
<dbReference type="GO" id="GO:0016757">
    <property type="term" value="F:glycosyltransferase activity"/>
    <property type="evidence" value="ECO:0007669"/>
    <property type="project" value="InterPro"/>
</dbReference>
<protein>
    <recommendedName>
        <fullName evidence="6">Glycosyltransferase family 1 protein</fullName>
    </recommendedName>
</protein>
<evidence type="ECO:0000313" key="5">
    <source>
        <dbReference type="Proteomes" id="UP000231162"/>
    </source>
</evidence>